<name>A0ABQ3H296_9NEIS</name>
<sequence>MIKTFVLDTLLPMLVCGGLGGFLLFTLLARLVYDHLESNYHDVLAPAATSGLLETDSLGGYMADVWRVARCGDWRRIESAFWRGMLWLAMSAGGAMVLSLTGLIVIFMFPRWWR</sequence>
<organism evidence="2 3">
    <name type="scientific">Jeongeupia chitinilytica</name>
    <dbReference type="NCBI Taxonomy" id="1041641"/>
    <lineage>
        <taxon>Bacteria</taxon>
        <taxon>Pseudomonadati</taxon>
        <taxon>Pseudomonadota</taxon>
        <taxon>Betaproteobacteria</taxon>
        <taxon>Neisseriales</taxon>
        <taxon>Chitinibacteraceae</taxon>
        <taxon>Jeongeupia</taxon>
    </lineage>
</organism>
<dbReference type="EMBL" id="BMYO01000004">
    <property type="protein sequence ID" value="GHD61366.1"/>
    <property type="molecule type" value="Genomic_DNA"/>
</dbReference>
<accession>A0ABQ3H296</accession>
<dbReference type="RefSeq" id="WP_189459728.1">
    <property type="nucleotide sequence ID" value="NZ_BMYO01000004.1"/>
</dbReference>
<protein>
    <submittedName>
        <fullName evidence="2">Uncharacterized protein</fullName>
    </submittedName>
</protein>
<evidence type="ECO:0000256" key="1">
    <source>
        <dbReference type="SAM" id="Phobius"/>
    </source>
</evidence>
<feature type="transmembrane region" description="Helical" evidence="1">
    <location>
        <begin position="12"/>
        <end position="33"/>
    </location>
</feature>
<evidence type="ECO:0000313" key="3">
    <source>
        <dbReference type="Proteomes" id="UP000604737"/>
    </source>
</evidence>
<reference evidence="3" key="1">
    <citation type="journal article" date="2019" name="Int. J. Syst. Evol. Microbiol.">
        <title>The Global Catalogue of Microorganisms (GCM) 10K type strain sequencing project: providing services to taxonomists for standard genome sequencing and annotation.</title>
        <authorList>
            <consortium name="The Broad Institute Genomics Platform"/>
            <consortium name="The Broad Institute Genome Sequencing Center for Infectious Disease"/>
            <person name="Wu L."/>
            <person name="Ma J."/>
        </authorList>
    </citation>
    <scope>NUCLEOTIDE SEQUENCE [LARGE SCALE GENOMIC DNA]</scope>
    <source>
        <strain evidence="3">KCTC 23701</strain>
    </source>
</reference>
<proteinExistence type="predicted"/>
<keyword evidence="1" id="KW-0472">Membrane</keyword>
<dbReference type="Proteomes" id="UP000604737">
    <property type="component" value="Unassembled WGS sequence"/>
</dbReference>
<keyword evidence="1" id="KW-0812">Transmembrane</keyword>
<keyword evidence="1" id="KW-1133">Transmembrane helix</keyword>
<feature type="transmembrane region" description="Helical" evidence="1">
    <location>
        <begin position="85"/>
        <end position="109"/>
    </location>
</feature>
<comment type="caution">
    <text evidence="2">The sequence shown here is derived from an EMBL/GenBank/DDBJ whole genome shotgun (WGS) entry which is preliminary data.</text>
</comment>
<gene>
    <name evidence="2" type="ORF">GCM10007350_15610</name>
</gene>
<keyword evidence="3" id="KW-1185">Reference proteome</keyword>
<evidence type="ECO:0000313" key="2">
    <source>
        <dbReference type="EMBL" id="GHD61366.1"/>
    </source>
</evidence>